<feature type="compositionally biased region" description="Low complexity" evidence="1">
    <location>
        <begin position="1"/>
        <end position="12"/>
    </location>
</feature>
<keyword evidence="2" id="KW-0812">Transmembrane</keyword>
<dbReference type="AlphaFoldDB" id="A0A6J4HIU2"/>
<keyword evidence="2" id="KW-1133">Transmembrane helix</keyword>
<feature type="region of interest" description="Disordered" evidence="1">
    <location>
        <begin position="1"/>
        <end position="27"/>
    </location>
</feature>
<proteinExistence type="predicted"/>
<reference evidence="3" key="1">
    <citation type="submission" date="2020-02" db="EMBL/GenBank/DDBJ databases">
        <authorList>
            <person name="Meier V. D."/>
        </authorList>
    </citation>
    <scope>NUCLEOTIDE SEQUENCE</scope>
    <source>
        <strain evidence="3">AVDCRST_MAG93</strain>
    </source>
</reference>
<keyword evidence="2" id="KW-0472">Membrane</keyword>
<feature type="non-terminal residue" evidence="3">
    <location>
        <position position="1"/>
    </location>
</feature>
<sequence>PSRSPSSSSPFAVPRPPRASPRRVPQGAHSTNFYDLRASISRFLWRFKWPSNGLQMNHAHSVARVGWHGRAGAQPPGYTRSVREEAGATVYEKMPRNVTRLLEAALKWAGLTALMISCALLVYLGGVLLARLSAWVLFP</sequence>
<evidence type="ECO:0000256" key="2">
    <source>
        <dbReference type="SAM" id="Phobius"/>
    </source>
</evidence>
<gene>
    <name evidence="3" type="ORF">AVDCRST_MAG93-504</name>
</gene>
<evidence type="ECO:0000256" key="1">
    <source>
        <dbReference type="SAM" id="MobiDB-lite"/>
    </source>
</evidence>
<protein>
    <submittedName>
        <fullName evidence="3">Uncharacterized protein</fullName>
    </submittedName>
</protein>
<organism evidence="3">
    <name type="scientific">uncultured Chloroflexia bacterium</name>
    <dbReference type="NCBI Taxonomy" id="1672391"/>
    <lineage>
        <taxon>Bacteria</taxon>
        <taxon>Bacillati</taxon>
        <taxon>Chloroflexota</taxon>
        <taxon>Chloroflexia</taxon>
        <taxon>environmental samples</taxon>
    </lineage>
</organism>
<evidence type="ECO:0000313" key="3">
    <source>
        <dbReference type="EMBL" id="CAA9222439.1"/>
    </source>
</evidence>
<name>A0A6J4HIU2_9CHLR</name>
<feature type="transmembrane region" description="Helical" evidence="2">
    <location>
        <begin position="108"/>
        <end position="130"/>
    </location>
</feature>
<dbReference type="EMBL" id="CADCTR010000167">
    <property type="protein sequence ID" value="CAA9222439.1"/>
    <property type="molecule type" value="Genomic_DNA"/>
</dbReference>
<accession>A0A6J4HIU2</accession>